<dbReference type="AlphaFoldDB" id="A0A2S2PB75"/>
<dbReference type="PROSITE" id="PS50878">
    <property type="entry name" value="RT_POL"/>
    <property type="match status" value="1"/>
</dbReference>
<evidence type="ECO:0000259" key="1">
    <source>
        <dbReference type="PROSITE" id="PS50878"/>
    </source>
</evidence>
<dbReference type="PANTHER" id="PTHR19446">
    <property type="entry name" value="REVERSE TRANSCRIPTASES"/>
    <property type="match status" value="1"/>
</dbReference>
<dbReference type="InterPro" id="IPR000477">
    <property type="entry name" value="RT_dom"/>
</dbReference>
<organism evidence="2">
    <name type="scientific">Schizaphis graminum</name>
    <name type="common">Green bug aphid</name>
    <dbReference type="NCBI Taxonomy" id="13262"/>
    <lineage>
        <taxon>Eukaryota</taxon>
        <taxon>Metazoa</taxon>
        <taxon>Ecdysozoa</taxon>
        <taxon>Arthropoda</taxon>
        <taxon>Hexapoda</taxon>
        <taxon>Insecta</taxon>
        <taxon>Pterygota</taxon>
        <taxon>Neoptera</taxon>
        <taxon>Paraneoptera</taxon>
        <taxon>Hemiptera</taxon>
        <taxon>Sternorrhyncha</taxon>
        <taxon>Aphidomorpha</taxon>
        <taxon>Aphidoidea</taxon>
        <taxon>Aphididae</taxon>
        <taxon>Aphidini</taxon>
        <taxon>Schizaphis</taxon>
    </lineage>
</organism>
<protein>
    <recommendedName>
        <fullName evidence="1">Reverse transcriptase domain-containing protein</fullName>
    </recommendedName>
</protein>
<evidence type="ECO:0000313" key="2">
    <source>
        <dbReference type="EMBL" id="MBY26699.1"/>
    </source>
</evidence>
<proteinExistence type="predicted"/>
<dbReference type="Pfam" id="PF00078">
    <property type="entry name" value="RVT_1"/>
    <property type="match status" value="1"/>
</dbReference>
<name>A0A2S2PB75_SCHGA</name>
<sequence length="547" mass="62644">MLLYIKMIRLQLTRLYRRCLENSFFPGCWKDAEVVVLLKGSDKDRTEPKSYRPVSLLPTLGKILETLIITRLKAEISTNLSTDQHGFTQYKSTLSAMNSLFDWTDNRKEKLVVGVFLDISGAFDNLKWDVLFNDLTSLEASAHSIEIIKSYLECRKAHITIGKSTASCTLSKGCPQGSQLGPILWNVSMDKVLKVHLSDKMKMVAYADDLAIVTAATNIKIAKERISHLLDRVIGWADDRGLKFSSQKTQVITLRGGVKPGYTIRFGNDLVISRSPVKYLGVQVDFKRNFWDHLLETSAKSESMYSRMRSATSANWGINQTTSRVIYKAVFIPRLSYAVSIWEKALLTGKAVKRLGSKQRRALLSVTGAYKTTSTDALQVAAGCLPLDLELRLQSVKEKVRLGKEQSDKIQEEHEEILLIWQDRWTNSNKGRWTYEWFPDVKTRYWTDIELDHFSMQFITGHGDFNEKLHGFKLKESPACSCGELETARHVLFHCPRTEEYRERLKETVMRDGTPWTEEVKLFVRSRASFEALRRFAKRALTNRSDR</sequence>
<dbReference type="GO" id="GO:0071897">
    <property type="term" value="P:DNA biosynthetic process"/>
    <property type="evidence" value="ECO:0007669"/>
    <property type="project" value="UniProtKB-ARBA"/>
</dbReference>
<accession>A0A2S2PB75</accession>
<dbReference type="SUPFAM" id="SSF56672">
    <property type="entry name" value="DNA/RNA polymerases"/>
    <property type="match status" value="1"/>
</dbReference>
<gene>
    <name evidence="2" type="primary">Y2R2_9</name>
    <name evidence="2" type="ORF">g.155112</name>
</gene>
<reference evidence="2" key="1">
    <citation type="submission" date="2018-04" db="EMBL/GenBank/DDBJ databases">
        <title>Transcriptome of Schizaphis graminum biotype I.</title>
        <authorList>
            <person name="Scully E.D."/>
            <person name="Geib S.M."/>
            <person name="Palmer N.A."/>
            <person name="Koch K."/>
            <person name="Bradshaw J."/>
            <person name="Heng-Moss T."/>
            <person name="Sarath G."/>
        </authorList>
    </citation>
    <scope>NUCLEOTIDE SEQUENCE</scope>
</reference>
<dbReference type="EMBL" id="GGMR01014080">
    <property type="protein sequence ID" value="MBY26699.1"/>
    <property type="molecule type" value="Transcribed_RNA"/>
</dbReference>
<feature type="domain" description="Reverse transcriptase" evidence="1">
    <location>
        <begin position="18"/>
        <end position="284"/>
    </location>
</feature>
<dbReference type="InterPro" id="IPR043502">
    <property type="entry name" value="DNA/RNA_pol_sf"/>
</dbReference>
<dbReference type="CDD" id="cd01650">
    <property type="entry name" value="RT_nLTR_like"/>
    <property type="match status" value="1"/>
</dbReference>